<proteinExistence type="predicted"/>
<sequence length="96" mass="10812">MGNKREAKKKMRAIIDQLRVLKGPNKELVQLGRSLFKRLGDVLAYFDVGVSNGPVEAINGRLEHLRGIALGFRNLNHYILRCLIHSGQLVHKINAL</sequence>
<dbReference type="KEGG" id="csur:N24_2566"/>
<evidence type="ECO:0000313" key="3">
    <source>
        <dbReference type="Proteomes" id="UP000218244"/>
    </source>
</evidence>
<feature type="domain" description="Transposase IS204/IS1001/IS1096/IS1165 DDE" evidence="1">
    <location>
        <begin position="4"/>
        <end position="81"/>
    </location>
</feature>
<evidence type="ECO:0000259" key="1">
    <source>
        <dbReference type="Pfam" id="PF01610"/>
    </source>
</evidence>
<dbReference type="Pfam" id="PF01610">
    <property type="entry name" value="DDE_Tnp_ISL3"/>
    <property type="match status" value="1"/>
</dbReference>
<organism evidence="2 3">
    <name type="scientific">Corynebacterium suranareeae</name>
    <dbReference type="NCBI Taxonomy" id="2506452"/>
    <lineage>
        <taxon>Bacteria</taxon>
        <taxon>Bacillati</taxon>
        <taxon>Actinomycetota</taxon>
        <taxon>Actinomycetes</taxon>
        <taxon>Mycobacteriales</taxon>
        <taxon>Corynebacteriaceae</taxon>
        <taxon>Corynebacterium</taxon>
    </lineage>
</organism>
<dbReference type="AlphaFoldDB" id="A0A169S2G2"/>
<name>A0A169S2G2_9CORY</name>
<evidence type="ECO:0000313" key="2">
    <source>
        <dbReference type="EMBL" id="BAU96828.1"/>
    </source>
</evidence>
<dbReference type="Proteomes" id="UP000218244">
    <property type="component" value="Chromosome"/>
</dbReference>
<dbReference type="EMBL" id="AP017369">
    <property type="protein sequence ID" value="BAU96828.1"/>
    <property type="molecule type" value="Genomic_DNA"/>
</dbReference>
<reference evidence="2 3" key="1">
    <citation type="submission" date="2016-02" db="EMBL/GenBank/DDBJ databases">
        <title>Corynebacterium glutamicum N24 whole genome sequencing project.</title>
        <authorList>
            <person name="Matsutani M."/>
            <person name="Nangtapong N."/>
            <person name="Yakushi T."/>
            <person name="Matsushita K."/>
        </authorList>
    </citation>
    <scope>NUCLEOTIDE SEQUENCE [LARGE SCALE GENOMIC DNA]</scope>
    <source>
        <strain evidence="2 3">N24</strain>
    </source>
</reference>
<keyword evidence="3" id="KW-1185">Reference proteome</keyword>
<protein>
    <recommendedName>
        <fullName evidence="1">Transposase IS204/IS1001/IS1096/IS1165 DDE domain-containing protein</fullName>
    </recommendedName>
</protein>
<accession>A0A169S2G2</accession>
<gene>
    <name evidence="2" type="ORF">N24_2566</name>
</gene>
<dbReference type="InterPro" id="IPR002560">
    <property type="entry name" value="Transposase_DDE"/>
</dbReference>